<dbReference type="EMBL" id="CXWC01000003">
    <property type="protein sequence ID" value="CTQ68232.1"/>
    <property type="molecule type" value="Genomic_DNA"/>
</dbReference>
<evidence type="ECO:0000313" key="3">
    <source>
        <dbReference type="Proteomes" id="UP000049983"/>
    </source>
</evidence>
<name>A0A0M7A1B9_9HYPH</name>
<accession>A0A0M7A1B9</accession>
<dbReference type="SUPFAM" id="SSF56219">
    <property type="entry name" value="DNase I-like"/>
    <property type="match status" value="1"/>
</dbReference>
<evidence type="ECO:0000256" key="1">
    <source>
        <dbReference type="SAM" id="MobiDB-lite"/>
    </source>
</evidence>
<dbReference type="PANTHER" id="PTHR11371">
    <property type="entry name" value="DEOXYRIBONUCLEASE"/>
    <property type="match status" value="1"/>
</dbReference>
<dbReference type="STRING" id="311410.LA5095_04745"/>
<dbReference type="PANTHER" id="PTHR11371:SF31">
    <property type="entry name" value="EXTRACELLULAR NUCLEASE"/>
    <property type="match status" value="1"/>
</dbReference>
<dbReference type="GeneID" id="97669139"/>
<dbReference type="Gene3D" id="3.60.10.10">
    <property type="entry name" value="Endonuclease/exonuclease/phosphatase"/>
    <property type="match status" value="2"/>
</dbReference>
<feature type="compositionally biased region" description="Basic and acidic residues" evidence="1">
    <location>
        <begin position="13"/>
        <end position="22"/>
    </location>
</feature>
<feature type="compositionally biased region" description="Basic residues" evidence="1">
    <location>
        <begin position="1"/>
        <end position="12"/>
    </location>
</feature>
<feature type="region of interest" description="Disordered" evidence="1">
    <location>
        <begin position="1"/>
        <end position="23"/>
    </location>
</feature>
<dbReference type="RefSeq" id="WP_055119471.1">
    <property type="nucleotide sequence ID" value="NZ_CXWA01000007.1"/>
</dbReference>
<dbReference type="OrthoDB" id="5500612at2"/>
<evidence type="ECO:0000313" key="2">
    <source>
        <dbReference type="EMBL" id="CTQ68232.1"/>
    </source>
</evidence>
<keyword evidence="3" id="KW-1185">Reference proteome</keyword>
<dbReference type="AlphaFoldDB" id="A0A0M7A1B9"/>
<protein>
    <recommendedName>
        <fullName evidence="4">Endonuclease</fullName>
    </recommendedName>
</protein>
<dbReference type="CDD" id="cd10283">
    <property type="entry name" value="MnuA_DNase1-like"/>
    <property type="match status" value="1"/>
</dbReference>
<gene>
    <name evidence="2" type="ORF">LA5096_01724</name>
</gene>
<dbReference type="InterPro" id="IPR036691">
    <property type="entry name" value="Endo/exonu/phosph_ase_sf"/>
</dbReference>
<organism evidence="2 3">
    <name type="scientific">Roseibium album</name>
    <dbReference type="NCBI Taxonomy" id="311410"/>
    <lineage>
        <taxon>Bacteria</taxon>
        <taxon>Pseudomonadati</taxon>
        <taxon>Pseudomonadota</taxon>
        <taxon>Alphaproteobacteria</taxon>
        <taxon>Hyphomicrobiales</taxon>
        <taxon>Stappiaceae</taxon>
        <taxon>Roseibium</taxon>
    </lineage>
</organism>
<dbReference type="Proteomes" id="UP000049983">
    <property type="component" value="Unassembled WGS sequence"/>
</dbReference>
<evidence type="ECO:0008006" key="4">
    <source>
        <dbReference type="Google" id="ProtNLM"/>
    </source>
</evidence>
<sequence>MPFYSHLKKSHPRGSEKEEQRKRTIRGIRRLRDALADHFPAGTDRTKTLRIGTWNIREFGNTKYSGRDSYEPLYYMAEIISNFDIAAIQEVRDNMKEFLYLLDILGPDWSYIATDVTDGGAGNGERMVFAYNKNRVHFRNIAGELTLPEGEKVLASFGERIRLENGIALQMPAGTDLSGVYDARSDKKSSGSIKLAQDVEIPLPDGTSLVLPDGSALAVTRGTEVTRPPGTRGQVNVRVPQGRVEGKDFRLRFPGEALDQSFKQFARTPYIVSFQAGWLKIDLATVHIYFGDNEDERLLAQRKREILQLTESLGDRASKELKKNPDNSVITAVLGDFNIISPQHQTMEALEQNGFVVPEKIRAIPGSNVDKSKAYDQIAFWEPRRNRGYARVEVLDANVFDFFEHVYRLDERDIYQPERTEGSYKTWRTYKMSDHLPMWVELVSDFSDAYIDVCEATEPTD</sequence>
<proteinExistence type="predicted"/>
<reference evidence="3" key="1">
    <citation type="submission" date="2015-07" db="EMBL/GenBank/DDBJ databases">
        <authorList>
            <person name="Rodrigo-Torres Lidia"/>
            <person name="Arahal R.David."/>
        </authorList>
    </citation>
    <scope>NUCLEOTIDE SEQUENCE [LARGE SCALE GENOMIC DNA]</scope>
    <source>
        <strain evidence="3">CECT 5096</strain>
    </source>
</reference>